<name>A0ABP1N6N9_XYLVO</name>
<evidence type="ECO:0000256" key="7">
    <source>
        <dbReference type="ARBA" id="ARBA00023170"/>
    </source>
</evidence>
<evidence type="ECO:0000256" key="10">
    <source>
        <dbReference type="SAM" id="Coils"/>
    </source>
</evidence>
<evidence type="ECO:0000256" key="3">
    <source>
        <dbReference type="ARBA" id="ARBA00022692"/>
    </source>
</evidence>
<comment type="caution">
    <text evidence="9">Lacks conserved residue(s) required for the propagation of feature annotation.</text>
</comment>
<reference evidence="11 12" key="1">
    <citation type="submission" date="2024-08" db="EMBL/GenBank/DDBJ databases">
        <authorList>
            <person name="Will J Nash"/>
            <person name="Angela Man"/>
            <person name="Seanna McTaggart"/>
            <person name="Kendall Baker"/>
            <person name="Tom Barker"/>
            <person name="Leah Catchpole"/>
            <person name="Alex Durrant"/>
            <person name="Karim Gharbi"/>
            <person name="Naomi Irish"/>
            <person name="Gemy Kaithakottil"/>
            <person name="Debby Ku"/>
            <person name="Aaliyah Providence"/>
            <person name="Felix Shaw"/>
            <person name="David Swarbreck"/>
            <person name="Chris Watkins"/>
            <person name="Ann M. McCartney"/>
            <person name="Giulio Formenti"/>
            <person name="Alice Mouton"/>
            <person name="Noel Vella"/>
            <person name="Bjorn M von Reumont"/>
            <person name="Adriana Vella"/>
            <person name="Wilfried Haerty"/>
        </authorList>
    </citation>
    <scope>NUCLEOTIDE SEQUENCE [LARGE SCALE GENOMIC DNA]</scope>
</reference>
<feature type="transmembrane region" description="Helical" evidence="9">
    <location>
        <begin position="310"/>
        <end position="332"/>
    </location>
</feature>
<evidence type="ECO:0000256" key="5">
    <source>
        <dbReference type="ARBA" id="ARBA00022989"/>
    </source>
</evidence>
<dbReference type="Pfam" id="PF02949">
    <property type="entry name" value="7tm_6"/>
    <property type="match status" value="1"/>
</dbReference>
<protein>
    <recommendedName>
        <fullName evidence="9">Odorant receptor</fullName>
    </recommendedName>
</protein>
<feature type="transmembrane region" description="Helical" evidence="9">
    <location>
        <begin position="49"/>
        <end position="74"/>
    </location>
</feature>
<keyword evidence="7 9" id="KW-0675">Receptor</keyword>
<evidence type="ECO:0000256" key="8">
    <source>
        <dbReference type="ARBA" id="ARBA00023224"/>
    </source>
</evidence>
<evidence type="ECO:0000256" key="6">
    <source>
        <dbReference type="ARBA" id="ARBA00023136"/>
    </source>
</evidence>
<keyword evidence="6 9" id="KW-0472">Membrane</keyword>
<evidence type="ECO:0000256" key="9">
    <source>
        <dbReference type="RuleBase" id="RU351113"/>
    </source>
</evidence>
<evidence type="ECO:0000256" key="4">
    <source>
        <dbReference type="ARBA" id="ARBA00022725"/>
    </source>
</evidence>
<keyword evidence="2 9" id="KW-0716">Sensory transduction</keyword>
<evidence type="ECO:0000256" key="1">
    <source>
        <dbReference type="ARBA" id="ARBA00004141"/>
    </source>
</evidence>
<feature type="transmembrane region" description="Helical" evidence="9">
    <location>
        <begin position="277"/>
        <end position="298"/>
    </location>
</feature>
<gene>
    <name evidence="11" type="ORF">XYLVIOL_LOCUS2281</name>
</gene>
<comment type="subcellular location">
    <subcellularLocation>
        <location evidence="9">Cell membrane</location>
        <topology evidence="9">Multi-pass membrane protein</topology>
    </subcellularLocation>
    <subcellularLocation>
        <location evidence="1">Membrane</location>
        <topology evidence="1">Multi-pass membrane protein</topology>
    </subcellularLocation>
</comment>
<evidence type="ECO:0000256" key="2">
    <source>
        <dbReference type="ARBA" id="ARBA00022606"/>
    </source>
</evidence>
<keyword evidence="5 9" id="KW-1133">Transmembrane helix</keyword>
<accession>A0ABP1N6N9</accession>
<organism evidence="11 12">
    <name type="scientific">Xylocopa violacea</name>
    <name type="common">Violet carpenter bee</name>
    <name type="synonym">Apis violacea</name>
    <dbReference type="NCBI Taxonomy" id="135666"/>
    <lineage>
        <taxon>Eukaryota</taxon>
        <taxon>Metazoa</taxon>
        <taxon>Ecdysozoa</taxon>
        <taxon>Arthropoda</taxon>
        <taxon>Hexapoda</taxon>
        <taxon>Insecta</taxon>
        <taxon>Pterygota</taxon>
        <taxon>Neoptera</taxon>
        <taxon>Endopterygota</taxon>
        <taxon>Hymenoptera</taxon>
        <taxon>Apocrita</taxon>
        <taxon>Aculeata</taxon>
        <taxon>Apoidea</taxon>
        <taxon>Anthophila</taxon>
        <taxon>Apidae</taxon>
        <taxon>Xylocopa</taxon>
        <taxon>Xylocopa</taxon>
    </lineage>
</organism>
<dbReference type="EMBL" id="CAXAJV020001287">
    <property type="protein sequence ID" value="CAL7936642.1"/>
    <property type="molecule type" value="Genomic_DNA"/>
</dbReference>
<sequence length="409" mass="47147">MVTESVVDRPHNDRYENDIRHTFQLCHRVLKSIGIYPFVYSHANRSERITSVVLILICCCILQFVIVPFSYYILFYERDINAKIKFLGPLIFCLTTVLRYGYLGAKGPAIGRCIQQMERDWKVLRDEDHRDIMIRYVNMSRNLLVMCVLFMYTGGLSYHTIMPLLSKKKISENFTIRPLTYPGYEAFLNVQESPTYEIVYCMHCVYVLVTGNIMLAAYSLTAIFTTHACGQIQIQALRLENLRKEKKTYEEAVADCLALVVKDHVEILRFTKNVDKALGELFLMEVAVSTLLMCLLEYYCMMEWQTSDSIAILTYVILLISFTFNILIFCLVGELLLGQVNEIANASYETEWYNLSGKRARDIVLLLAISERPPKLMAGKVLVLSLTTFGKVLKTSIVYLNMLRTITEF</sequence>
<comment type="caution">
    <text evidence="11">The sequence shown here is derived from an EMBL/GenBank/DDBJ whole genome shotgun (WGS) entry which is preliminary data.</text>
</comment>
<feature type="transmembrane region" description="Helical" evidence="9">
    <location>
        <begin position="143"/>
        <end position="161"/>
    </location>
</feature>
<feature type="transmembrane region" description="Helical" evidence="9">
    <location>
        <begin position="86"/>
        <end position="102"/>
    </location>
</feature>
<dbReference type="Proteomes" id="UP001642520">
    <property type="component" value="Unassembled WGS sequence"/>
</dbReference>
<keyword evidence="3 9" id="KW-0812">Transmembrane</keyword>
<dbReference type="PANTHER" id="PTHR21137:SF42">
    <property type="entry name" value="ODORANT RECEPTOR 83A"/>
    <property type="match status" value="1"/>
</dbReference>
<evidence type="ECO:0000313" key="12">
    <source>
        <dbReference type="Proteomes" id="UP001642520"/>
    </source>
</evidence>
<feature type="coiled-coil region" evidence="10">
    <location>
        <begin position="232"/>
        <end position="259"/>
    </location>
</feature>
<dbReference type="PANTHER" id="PTHR21137">
    <property type="entry name" value="ODORANT RECEPTOR"/>
    <property type="match status" value="1"/>
</dbReference>
<keyword evidence="8 9" id="KW-0807">Transducer</keyword>
<comment type="similarity">
    <text evidence="9">Belongs to the insect chemoreceptor superfamily. Heteromeric odorant receptor channel (TC 1.A.69) family.</text>
</comment>
<proteinExistence type="inferred from homology"/>
<keyword evidence="4 9" id="KW-0552">Olfaction</keyword>
<keyword evidence="10" id="KW-0175">Coiled coil</keyword>
<dbReference type="InterPro" id="IPR004117">
    <property type="entry name" value="7tm6_olfct_rcpt"/>
</dbReference>
<evidence type="ECO:0000313" key="11">
    <source>
        <dbReference type="EMBL" id="CAL7936642.1"/>
    </source>
</evidence>
<keyword evidence="12" id="KW-1185">Reference proteome</keyword>